<accession>A0A0A9R991</accession>
<protein>
    <submittedName>
        <fullName evidence="1">Uncharacterized protein</fullName>
    </submittedName>
</protein>
<sequence length="41" mass="4926">MVLHFGTYYVNLPCMVSEHSNKGLPIETWHQVINQRIRHLY</sequence>
<dbReference type="EMBL" id="GBRH01246641">
    <property type="protein sequence ID" value="JAD51254.1"/>
    <property type="molecule type" value="Transcribed_RNA"/>
</dbReference>
<proteinExistence type="predicted"/>
<organism evidence="1">
    <name type="scientific">Arundo donax</name>
    <name type="common">Giant reed</name>
    <name type="synonym">Donax arundinaceus</name>
    <dbReference type="NCBI Taxonomy" id="35708"/>
    <lineage>
        <taxon>Eukaryota</taxon>
        <taxon>Viridiplantae</taxon>
        <taxon>Streptophyta</taxon>
        <taxon>Embryophyta</taxon>
        <taxon>Tracheophyta</taxon>
        <taxon>Spermatophyta</taxon>
        <taxon>Magnoliopsida</taxon>
        <taxon>Liliopsida</taxon>
        <taxon>Poales</taxon>
        <taxon>Poaceae</taxon>
        <taxon>PACMAD clade</taxon>
        <taxon>Arundinoideae</taxon>
        <taxon>Arundineae</taxon>
        <taxon>Arundo</taxon>
    </lineage>
</organism>
<evidence type="ECO:0000313" key="1">
    <source>
        <dbReference type="EMBL" id="JAD51254.1"/>
    </source>
</evidence>
<reference evidence="1" key="1">
    <citation type="submission" date="2014-09" db="EMBL/GenBank/DDBJ databases">
        <authorList>
            <person name="Magalhaes I.L.F."/>
            <person name="Oliveira U."/>
            <person name="Santos F.R."/>
            <person name="Vidigal T.H.D.A."/>
            <person name="Brescovit A.D."/>
            <person name="Santos A.J."/>
        </authorList>
    </citation>
    <scope>NUCLEOTIDE SEQUENCE</scope>
    <source>
        <tissue evidence="1">Shoot tissue taken approximately 20 cm above the soil surface</tissue>
    </source>
</reference>
<name>A0A0A9R991_ARUDO</name>
<dbReference type="EMBL" id="GBRH01242980">
    <property type="protein sequence ID" value="JAD54915.1"/>
    <property type="molecule type" value="Transcribed_RNA"/>
</dbReference>
<dbReference type="AlphaFoldDB" id="A0A0A9R991"/>
<reference evidence="1" key="2">
    <citation type="journal article" date="2015" name="Data Brief">
        <title>Shoot transcriptome of the giant reed, Arundo donax.</title>
        <authorList>
            <person name="Barrero R.A."/>
            <person name="Guerrero F.D."/>
            <person name="Moolhuijzen P."/>
            <person name="Goolsby J.A."/>
            <person name="Tidwell J."/>
            <person name="Bellgard S.E."/>
            <person name="Bellgard M.I."/>
        </authorList>
    </citation>
    <scope>NUCLEOTIDE SEQUENCE</scope>
    <source>
        <tissue evidence="1">Shoot tissue taken approximately 20 cm above the soil surface</tissue>
    </source>
</reference>